<dbReference type="PATRIC" id="fig|190485.4.peg.1491"/>
<evidence type="ECO:0000256" key="3">
    <source>
        <dbReference type="ARBA" id="ARBA00022729"/>
    </source>
</evidence>
<evidence type="ECO:0000256" key="6">
    <source>
        <dbReference type="ARBA" id="ARBA00022989"/>
    </source>
</evidence>
<name>Q8PAT9_XANCP</name>
<evidence type="ECO:0000256" key="2">
    <source>
        <dbReference type="ARBA" id="ARBA00022692"/>
    </source>
</evidence>
<keyword evidence="11" id="KW-1185">Reference proteome</keyword>
<dbReference type="EMBL" id="AE008922">
    <property type="protein sequence ID" value="AAM40686.1"/>
    <property type="molecule type" value="Genomic_DNA"/>
</dbReference>
<dbReference type="Gene3D" id="1.25.40.10">
    <property type="entry name" value="Tetratricopeptide repeat domain"/>
    <property type="match status" value="2"/>
</dbReference>
<feature type="region of interest" description="Disordered" evidence="9">
    <location>
        <begin position="176"/>
        <end position="206"/>
    </location>
</feature>
<keyword evidence="8" id="KW-0325">Glycoprotein</keyword>
<dbReference type="InterPro" id="IPR011990">
    <property type="entry name" value="TPR-like_helical_dom_sf"/>
</dbReference>
<dbReference type="Proteomes" id="UP000001010">
    <property type="component" value="Chromosome"/>
</dbReference>
<evidence type="ECO:0000256" key="4">
    <source>
        <dbReference type="ARBA" id="ARBA00022737"/>
    </source>
</evidence>
<dbReference type="InterPro" id="IPR006597">
    <property type="entry name" value="Sel1-like"/>
</dbReference>
<accession>Q8PAT9</accession>
<dbReference type="Pfam" id="PF08238">
    <property type="entry name" value="Sel1"/>
    <property type="match status" value="4"/>
</dbReference>
<reference evidence="10 11" key="1">
    <citation type="journal article" date="2002" name="Nature">
        <title>Comparison of the genomes of two Xanthomonas pathogens with differing host specificities.</title>
        <authorList>
            <person name="da Silva A.C."/>
            <person name="Ferro J.A."/>
            <person name="Reinach F.C."/>
            <person name="Farah C.S."/>
            <person name="Furlan L.R."/>
            <person name="Quaggio R.B."/>
            <person name="Monteiro-Vitorello C.B."/>
            <person name="Van Sluys M.A."/>
            <person name="Almeida N.F."/>
            <person name="Alves L.M."/>
            <person name="do Amaral A.M."/>
            <person name="Bertolini M.C."/>
            <person name="Camargo L.E."/>
            <person name="Camarotte G."/>
            <person name="Cannavan F."/>
            <person name="Cardozo J."/>
            <person name="Chambergo F."/>
            <person name="Ciapina L.P."/>
            <person name="Cicarelli R.M."/>
            <person name="Coutinho L.L."/>
            <person name="Cursino-Santos J.R."/>
            <person name="El-Dorry H."/>
            <person name="Faria J.B."/>
            <person name="Ferreira A.J."/>
            <person name="Ferreira R.C."/>
            <person name="Ferro M.I."/>
            <person name="Formighieri E.F."/>
            <person name="Franco M.C."/>
            <person name="Greggio C.C."/>
            <person name="Gruber A."/>
            <person name="Katsuyama A.M."/>
            <person name="Kishi L.T."/>
            <person name="Leite R.P."/>
            <person name="Lemos E.G."/>
            <person name="Lemos M.V."/>
            <person name="Locali E.C."/>
            <person name="Machado M.A."/>
            <person name="Madeira A.M."/>
            <person name="Martinez-Rossi N.M."/>
            <person name="Martins E.C."/>
            <person name="Meidanis J."/>
            <person name="Menck C.F."/>
            <person name="Miyaki C.Y."/>
            <person name="Moon D.H."/>
            <person name="Moreira L.M."/>
            <person name="Novo M.T."/>
            <person name="Okura V.K."/>
            <person name="Oliveira M.C."/>
            <person name="Oliveira V.R."/>
            <person name="Pereira H.A."/>
            <person name="Rossi A."/>
            <person name="Sena J.A."/>
            <person name="Silva C."/>
            <person name="de Souza R.F."/>
            <person name="Spinola L.A."/>
            <person name="Takita M.A."/>
            <person name="Tamura R.E."/>
            <person name="Teixeira E.C."/>
            <person name="Tezza R.I."/>
            <person name="Trindade dos Santos M."/>
            <person name="Truffi D."/>
            <person name="Tsai S.M."/>
            <person name="White F.F."/>
            <person name="Setubal J.C."/>
            <person name="Kitajima J.P."/>
        </authorList>
    </citation>
    <scope>NUCLEOTIDE SEQUENCE [LARGE SCALE GENOMIC DNA]</scope>
    <source>
        <strain evidence="11">ATCC 33913 / DSM 3586 / NCPPB 528 / LMG 568 / P 25</strain>
    </source>
</reference>
<gene>
    <name evidence="10" type="ordered locus">XCC1389</name>
</gene>
<comment type="subcellular location">
    <subcellularLocation>
        <location evidence="1">Endoplasmic reticulum membrane</location>
        <topology evidence="1">Single-pass membrane protein</topology>
    </subcellularLocation>
</comment>
<protein>
    <recommendedName>
        <fullName evidence="12">Sel1 repeat family protein</fullName>
    </recommendedName>
</protein>
<evidence type="ECO:0000256" key="1">
    <source>
        <dbReference type="ARBA" id="ARBA00004389"/>
    </source>
</evidence>
<dbReference type="AlphaFoldDB" id="Q8PAT9"/>
<dbReference type="PANTHER" id="PTHR43628:SF1">
    <property type="entry name" value="CHITIN SYNTHASE REGULATORY FACTOR 2-RELATED"/>
    <property type="match status" value="1"/>
</dbReference>
<dbReference type="OrthoDB" id="1442375at2"/>
<keyword evidence="3" id="KW-0732">Signal</keyword>
<evidence type="ECO:0000256" key="9">
    <source>
        <dbReference type="SAM" id="MobiDB-lite"/>
    </source>
</evidence>
<dbReference type="SUPFAM" id="SSF81901">
    <property type="entry name" value="HCP-like"/>
    <property type="match status" value="1"/>
</dbReference>
<evidence type="ECO:0000256" key="5">
    <source>
        <dbReference type="ARBA" id="ARBA00022824"/>
    </source>
</evidence>
<dbReference type="KEGG" id="xcc:XCC1389"/>
<keyword evidence="5" id="KW-0256">Endoplasmic reticulum</keyword>
<evidence type="ECO:0000256" key="8">
    <source>
        <dbReference type="ARBA" id="ARBA00023180"/>
    </source>
</evidence>
<dbReference type="HOGENOM" id="CLU_679623_0_0_6"/>
<organism evidence="10 11">
    <name type="scientific">Xanthomonas campestris pv. campestris (strain ATCC 33913 / DSM 3586 / NCPPB 528 / LMG 568 / P 25)</name>
    <dbReference type="NCBI Taxonomy" id="190485"/>
    <lineage>
        <taxon>Bacteria</taxon>
        <taxon>Pseudomonadati</taxon>
        <taxon>Pseudomonadota</taxon>
        <taxon>Gammaproteobacteria</taxon>
        <taxon>Lysobacterales</taxon>
        <taxon>Lysobacteraceae</taxon>
        <taxon>Xanthomonas</taxon>
    </lineage>
</organism>
<keyword evidence="4" id="KW-0677">Repeat</keyword>
<proteinExistence type="predicted"/>
<evidence type="ECO:0000313" key="11">
    <source>
        <dbReference type="Proteomes" id="UP000001010"/>
    </source>
</evidence>
<dbReference type="SMART" id="SM00671">
    <property type="entry name" value="SEL1"/>
    <property type="match status" value="3"/>
</dbReference>
<keyword evidence="6" id="KW-1133">Transmembrane helix</keyword>
<keyword evidence="2" id="KW-0812">Transmembrane</keyword>
<evidence type="ECO:0008006" key="12">
    <source>
        <dbReference type="Google" id="ProtNLM"/>
    </source>
</evidence>
<dbReference type="InterPro" id="IPR052945">
    <property type="entry name" value="Mitotic_Regulator"/>
</dbReference>
<dbReference type="FunFam" id="1.25.40.10:FF:001837">
    <property type="entry name" value="ERAD-associated E3 ubiquitin-protein ligase component HRD3A"/>
    <property type="match status" value="1"/>
</dbReference>
<dbReference type="PANTHER" id="PTHR43628">
    <property type="entry name" value="ACTIVATOR OF C KINASE PROTEIN 1-RELATED"/>
    <property type="match status" value="1"/>
</dbReference>
<dbReference type="eggNOG" id="COG0790">
    <property type="taxonomic scope" value="Bacteria"/>
</dbReference>
<dbReference type="EnsemblBacteria" id="AAM40686">
    <property type="protein sequence ID" value="AAM40686"/>
    <property type="gene ID" value="XCC1389"/>
</dbReference>
<evidence type="ECO:0000313" key="10">
    <source>
        <dbReference type="EMBL" id="AAM40686.1"/>
    </source>
</evidence>
<sequence length="496" mass="54872">MVIDLAVDCQRQAAVLRQQRLRTARRVDDGQTLVHQDGTGIDVHAAPVRPAMALPLRTFQGLPAQGLQVVAGLQAEDTEDGTHGNTPGKVVMGGRRINTVQDITHKKNPHRPMRVFWKLGVCVGTSPSRRPASAAHDYSRADCCGDWRWRRWTETMSWADRIPLSAATQLLRWQPSRAGKPGIPRPPRDRGRVARIMSPPSSEASAMTPRIGRLAFAALIPLVLLQGCSTTAPRTEPAKLRQLEQTAADGSFDSIWEVASQLESRNDPRAIGWYERAAATTPWTFRNALAELALGRIWASGTLTHADSPYIDQRAALRASPRKGERWYLAAAMHGNPYAIRELAKFHRERGEAAAALRWDLRVAIYERAASGPSGLPAAIAPRDGDIHPLVRDIQRRARGGDAEAQVDLGALYEKGMGGMNRDGAEALRWYRRAADQGNVYGQYFYALLLGRGSSGVTRDEETAAIWFAKASAQRFYIADASHWREAIKPPFWTFD</sequence>
<keyword evidence="7" id="KW-0472">Membrane</keyword>
<dbReference type="STRING" id="190485.XCC1389"/>
<evidence type="ECO:0000256" key="7">
    <source>
        <dbReference type="ARBA" id="ARBA00023136"/>
    </source>
</evidence>